<organism evidence="1 2">
    <name type="scientific">Portunus trituberculatus</name>
    <name type="common">Swimming crab</name>
    <name type="synonym">Neptunus trituberculatus</name>
    <dbReference type="NCBI Taxonomy" id="210409"/>
    <lineage>
        <taxon>Eukaryota</taxon>
        <taxon>Metazoa</taxon>
        <taxon>Ecdysozoa</taxon>
        <taxon>Arthropoda</taxon>
        <taxon>Crustacea</taxon>
        <taxon>Multicrustacea</taxon>
        <taxon>Malacostraca</taxon>
        <taxon>Eumalacostraca</taxon>
        <taxon>Eucarida</taxon>
        <taxon>Decapoda</taxon>
        <taxon>Pleocyemata</taxon>
        <taxon>Brachyura</taxon>
        <taxon>Eubrachyura</taxon>
        <taxon>Portunoidea</taxon>
        <taxon>Portunidae</taxon>
        <taxon>Portuninae</taxon>
        <taxon>Portunus</taxon>
    </lineage>
</organism>
<accession>A0A5B7CFH2</accession>
<proteinExistence type="predicted"/>
<gene>
    <name evidence="1" type="ORF">E2C01_000584</name>
</gene>
<dbReference type="AlphaFoldDB" id="A0A5B7CFH2"/>
<sequence length="175" mass="19010">MHLVVAEGQDAHDERRTATPSHHNYFSLVSQLSEYLPRRVRRCVTRGDGAAETSSVLRSYMTGLHFQAGTMGAAGTGCRHSGVSEGGHSLPLADHLAPKSGHPSELPSHLVLKLVIWLLSPVHFDTRFIICGPRCRQTPSSGGGFSGGREAASFLLLRHNGDLQNQMCVLLYPGW</sequence>
<evidence type="ECO:0000313" key="1">
    <source>
        <dbReference type="EMBL" id="MPC08015.1"/>
    </source>
</evidence>
<dbReference type="EMBL" id="VSRR010000015">
    <property type="protein sequence ID" value="MPC08015.1"/>
    <property type="molecule type" value="Genomic_DNA"/>
</dbReference>
<reference evidence="1 2" key="1">
    <citation type="submission" date="2019-05" db="EMBL/GenBank/DDBJ databases">
        <title>Another draft genome of Portunus trituberculatus and its Hox gene families provides insights of decapod evolution.</title>
        <authorList>
            <person name="Jeong J.-H."/>
            <person name="Song I."/>
            <person name="Kim S."/>
            <person name="Choi T."/>
            <person name="Kim D."/>
            <person name="Ryu S."/>
            <person name="Kim W."/>
        </authorList>
    </citation>
    <scope>NUCLEOTIDE SEQUENCE [LARGE SCALE GENOMIC DNA]</scope>
    <source>
        <tissue evidence="1">Muscle</tissue>
    </source>
</reference>
<keyword evidence="2" id="KW-1185">Reference proteome</keyword>
<dbReference type="Proteomes" id="UP000324222">
    <property type="component" value="Unassembled WGS sequence"/>
</dbReference>
<evidence type="ECO:0000313" key="2">
    <source>
        <dbReference type="Proteomes" id="UP000324222"/>
    </source>
</evidence>
<protein>
    <submittedName>
        <fullName evidence="1">Uncharacterized protein</fullName>
    </submittedName>
</protein>
<comment type="caution">
    <text evidence="1">The sequence shown here is derived from an EMBL/GenBank/DDBJ whole genome shotgun (WGS) entry which is preliminary data.</text>
</comment>
<name>A0A5B7CFH2_PORTR</name>